<feature type="non-terminal residue" evidence="2">
    <location>
        <position position="1"/>
    </location>
</feature>
<dbReference type="AlphaFoldDB" id="G0QUI4"/>
<organism evidence="2 3">
    <name type="scientific">Ichthyophthirius multifiliis</name>
    <name type="common">White spot disease agent</name>
    <name type="synonym">Ich</name>
    <dbReference type="NCBI Taxonomy" id="5932"/>
    <lineage>
        <taxon>Eukaryota</taxon>
        <taxon>Sar</taxon>
        <taxon>Alveolata</taxon>
        <taxon>Ciliophora</taxon>
        <taxon>Intramacronucleata</taxon>
        <taxon>Oligohymenophorea</taxon>
        <taxon>Hymenostomatida</taxon>
        <taxon>Ophryoglenina</taxon>
        <taxon>Ichthyophthirius</taxon>
    </lineage>
</organism>
<keyword evidence="3" id="KW-1185">Reference proteome</keyword>
<dbReference type="GeneID" id="14907256"/>
<name>G0QUI4_ICHMU</name>
<dbReference type="InParanoid" id="G0QUI4"/>
<evidence type="ECO:0000313" key="2">
    <source>
        <dbReference type="EMBL" id="EGR31121.1"/>
    </source>
</evidence>
<keyword evidence="1" id="KW-0812">Transmembrane</keyword>
<gene>
    <name evidence="2" type="ORF">IMG5_117370</name>
</gene>
<feature type="transmembrane region" description="Helical" evidence="1">
    <location>
        <begin position="117"/>
        <end position="135"/>
    </location>
</feature>
<feature type="transmembrane region" description="Helical" evidence="1">
    <location>
        <begin position="17"/>
        <end position="35"/>
    </location>
</feature>
<dbReference type="EMBL" id="GL983914">
    <property type="protein sequence ID" value="EGR31121.1"/>
    <property type="molecule type" value="Genomic_DNA"/>
</dbReference>
<evidence type="ECO:0008006" key="4">
    <source>
        <dbReference type="Google" id="ProtNLM"/>
    </source>
</evidence>
<dbReference type="RefSeq" id="XP_004034607.1">
    <property type="nucleotide sequence ID" value="XM_004034559.1"/>
</dbReference>
<proteinExistence type="predicted"/>
<keyword evidence="1" id="KW-0472">Membrane</keyword>
<evidence type="ECO:0000313" key="3">
    <source>
        <dbReference type="Proteomes" id="UP000008983"/>
    </source>
</evidence>
<accession>G0QUI4</accession>
<evidence type="ECO:0000256" key="1">
    <source>
        <dbReference type="SAM" id="Phobius"/>
    </source>
</evidence>
<reference evidence="2 3" key="1">
    <citation type="submission" date="2011-07" db="EMBL/GenBank/DDBJ databases">
        <authorList>
            <person name="Coyne R."/>
            <person name="Brami D."/>
            <person name="Johnson J."/>
            <person name="Hostetler J."/>
            <person name="Hannick L."/>
            <person name="Clark T."/>
            <person name="Cassidy-Hanley D."/>
            <person name="Inman J."/>
        </authorList>
    </citation>
    <scope>NUCLEOTIDE SEQUENCE [LARGE SCALE GENOMIC DNA]</scope>
    <source>
        <strain evidence="2 3">G5</strain>
    </source>
</reference>
<sequence>FTLVIHYRIYRNSHQQLLTMNIFSLQISLLLTLHFRILHLQILNQGKHVNFIFEYILYMDHYKLSYVYFVKYLIYKNGLIYSIHIINYHKIQLYSFNNNINLFLFTILIKLRIKNLLFYKIMGMGCYFIFLNFMICSISRKLINNLLLCFMLFRIIKINGIFYLLFFLYQISLF</sequence>
<keyword evidence="1" id="KW-1133">Transmembrane helix</keyword>
<dbReference type="Proteomes" id="UP000008983">
    <property type="component" value="Unassembled WGS sequence"/>
</dbReference>
<feature type="transmembrane region" description="Helical" evidence="1">
    <location>
        <begin position="147"/>
        <end position="169"/>
    </location>
</feature>
<protein>
    <recommendedName>
        <fullName evidence="4">Transmembrane protein</fullName>
    </recommendedName>
</protein>